<dbReference type="InterPro" id="IPR003594">
    <property type="entry name" value="HATPase_dom"/>
</dbReference>
<dbReference type="PRINTS" id="PR00344">
    <property type="entry name" value="BCTRLSENSOR"/>
</dbReference>
<dbReference type="SMART" id="SM00388">
    <property type="entry name" value="HisKA"/>
    <property type="match status" value="1"/>
</dbReference>
<feature type="domain" description="Histidine kinase" evidence="8">
    <location>
        <begin position="304"/>
        <end position="522"/>
    </location>
</feature>
<keyword evidence="6" id="KW-0902">Two-component regulatory system</keyword>
<dbReference type="InterPro" id="IPR005467">
    <property type="entry name" value="His_kinase_dom"/>
</dbReference>
<dbReference type="SMART" id="SM00387">
    <property type="entry name" value="HATPase_c"/>
    <property type="match status" value="1"/>
</dbReference>
<dbReference type="RefSeq" id="WP_165730634.1">
    <property type="nucleotide sequence ID" value="NZ_CP019336.1"/>
</dbReference>
<dbReference type="Proteomes" id="UP000232721">
    <property type="component" value="Chromosome"/>
</dbReference>
<evidence type="ECO:0000313" key="12">
    <source>
        <dbReference type="Proteomes" id="UP001228636"/>
    </source>
</evidence>
<dbReference type="EC" id="2.7.13.3" evidence="2"/>
<dbReference type="InterPro" id="IPR004358">
    <property type="entry name" value="Sig_transdc_His_kin-like_C"/>
</dbReference>
<dbReference type="FunFam" id="3.30.565.10:FF:000006">
    <property type="entry name" value="Sensor histidine kinase WalK"/>
    <property type="match status" value="1"/>
</dbReference>
<accession>A0AAJ1QYK1</accession>
<sequence length="522" mass="60357">MGKKMFVLIVVLMSISLIGIIAVQLFWINNAVESRNEQFKNDIQKSLGNVTQRINDKEEAFFDKKMEDFFDNVGLANDAQIRNYLFQEIDTITKERFSIGTTYLEENFKLPTEFLDNDSIIVKRVTGKQDFFHSRLIKGVDNAFSSTDENRYSFTKRFKKIENAYNSAYFEDYKKITPLHQRISNNDLNNTIKEELEKRNVYLDFKYGVYSKDGLATKLKSGYYTINKKESYPYPLFFNENGDVEYELYVTFPSKDKHILSGLSGILILSLSFIFIIIIAFSSSLYQLIRQKKISEIKTDFINNMTHEFKTPIATINLALDSIKNPKIINDNEKVLRYVKMIRDENKRMHSQVENVLRISRLEKNQLDISKETIDMHDTIEDAITHVSLLIADRKGTINTHFEAIITEIPGNEFHLTNIIVNILENGLKYSEGAPKINVYTESANKFFIFKIKDEGIGMSKAVQKQVFDKFYREQKGNIHDVKGHGLGLAYVKEIVEKHHGTVFVESEKGKGSTFTVKLPLI</sequence>
<name>A0AAJ1QYK1_9FLAO</name>
<evidence type="ECO:0000259" key="8">
    <source>
        <dbReference type="PROSITE" id="PS50109"/>
    </source>
</evidence>
<reference evidence="10 12" key="1">
    <citation type="journal article" date="2014" name="Int. J. Syst. Evol. Microbiol.">
        <title>Complete genome sequence of Corynebacterium casei LMG S-19264T (=DSM 44701T), isolated from a smear-ripened cheese.</title>
        <authorList>
            <consortium name="US DOE Joint Genome Institute (JGI-PGF)"/>
            <person name="Walter F."/>
            <person name="Albersmeier A."/>
            <person name="Kalinowski J."/>
            <person name="Ruckert C."/>
        </authorList>
    </citation>
    <scope>NUCLEOTIDE SEQUENCE [LARGE SCALE GENOMIC DNA]</scope>
    <source>
        <strain evidence="10 12">CECT 8670</strain>
    </source>
</reference>
<dbReference type="Proteomes" id="UP001228636">
    <property type="component" value="Unassembled WGS sequence"/>
</dbReference>
<proteinExistence type="predicted"/>
<dbReference type="EMBL" id="JAUFQH010000014">
    <property type="protein sequence ID" value="MDN3620719.1"/>
    <property type="molecule type" value="Genomic_DNA"/>
</dbReference>
<feature type="transmembrane region" description="Helical" evidence="7">
    <location>
        <begin position="7"/>
        <end position="28"/>
    </location>
</feature>
<dbReference type="InterPro" id="IPR003661">
    <property type="entry name" value="HisK_dim/P_dom"/>
</dbReference>
<keyword evidence="3" id="KW-0597">Phosphoprotein</keyword>
<keyword evidence="7" id="KW-0472">Membrane</keyword>
<evidence type="ECO:0000256" key="7">
    <source>
        <dbReference type="SAM" id="Phobius"/>
    </source>
</evidence>
<dbReference type="Pfam" id="PF02518">
    <property type="entry name" value="HATPase_c"/>
    <property type="match status" value="1"/>
</dbReference>
<keyword evidence="11" id="KW-1185">Reference proteome</keyword>
<dbReference type="PANTHER" id="PTHR43711:SF26">
    <property type="entry name" value="SENSOR HISTIDINE KINASE RCSC"/>
    <property type="match status" value="1"/>
</dbReference>
<dbReference type="SUPFAM" id="SSF47384">
    <property type="entry name" value="Homodimeric domain of signal transducing histidine kinase"/>
    <property type="match status" value="1"/>
</dbReference>
<dbReference type="InterPro" id="IPR036097">
    <property type="entry name" value="HisK_dim/P_sf"/>
</dbReference>
<protein>
    <recommendedName>
        <fullName evidence="2">histidine kinase</fullName>
        <ecNumber evidence="2">2.7.13.3</ecNumber>
    </recommendedName>
</protein>
<feature type="transmembrane region" description="Helical" evidence="7">
    <location>
        <begin position="263"/>
        <end position="289"/>
    </location>
</feature>
<evidence type="ECO:0000256" key="3">
    <source>
        <dbReference type="ARBA" id="ARBA00022553"/>
    </source>
</evidence>
<evidence type="ECO:0000256" key="2">
    <source>
        <dbReference type="ARBA" id="ARBA00012438"/>
    </source>
</evidence>
<dbReference type="PANTHER" id="PTHR43711">
    <property type="entry name" value="TWO-COMPONENT HISTIDINE KINASE"/>
    <property type="match status" value="1"/>
</dbReference>
<dbReference type="GO" id="GO:0000155">
    <property type="term" value="F:phosphorelay sensor kinase activity"/>
    <property type="evidence" value="ECO:0007669"/>
    <property type="project" value="InterPro"/>
</dbReference>
<dbReference type="CDD" id="cd00082">
    <property type="entry name" value="HisKA"/>
    <property type="match status" value="1"/>
</dbReference>
<dbReference type="InterPro" id="IPR036890">
    <property type="entry name" value="HATPase_C_sf"/>
</dbReference>
<dbReference type="Gene3D" id="1.10.287.130">
    <property type="match status" value="1"/>
</dbReference>
<organism evidence="10 12">
    <name type="scientific">Polaribacter sejongensis</name>
    <dbReference type="NCBI Taxonomy" id="985043"/>
    <lineage>
        <taxon>Bacteria</taxon>
        <taxon>Pseudomonadati</taxon>
        <taxon>Bacteroidota</taxon>
        <taxon>Flavobacteriia</taxon>
        <taxon>Flavobacteriales</taxon>
        <taxon>Flavobacteriaceae</taxon>
    </lineage>
</organism>
<gene>
    <name evidence="9" type="ORF">BTO15_16950</name>
    <name evidence="10" type="ORF">QWY81_14735</name>
</gene>
<dbReference type="Pfam" id="PF00512">
    <property type="entry name" value="HisKA"/>
    <property type="match status" value="1"/>
</dbReference>
<evidence type="ECO:0000313" key="10">
    <source>
        <dbReference type="EMBL" id="MDN3620719.1"/>
    </source>
</evidence>
<evidence type="ECO:0000256" key="5">
    <source>
        <dbReference type="ARBA" id="ARBA00022777"/>
    </source>
</evidence>
<dbReference type="SUPFAM" id="SSF55874">
    <property type="entry name" value="ATPase domain of HSP90 chaperone/DNA topoisomerase II/histidine kinase"/>
    <property type="match status" value="1"/>
</dbReference>
<dbReference type="AlphaFoldDB" id="A0AAJ1QYK1"/>
<evidence type="ECO:0000313" key="11">
    <source>
        <dbReference type="Proteomes" id="UP000232721"/>
    </source>
</evidence>
<dbReference type="EMBL" id="CP019336">
    <property type="protein sequence ID" value="AUC23679.1"/>
    <property type="molecule type" value="Genomic_DNA"/>
</dbReference>
<reference evidence="10" key="3">
    <citation type="submission" date="2023-06" db="EMBL/GenBank/DDBJ databases">
        <authorList>
            <person name="Lucena T."/>
            <person name="Sun Q."/>
        </authorList>
    </citation>
    <scope>NUCLEOTIDE SEQUENCE</scope>
    <source>
        <strain evidence="10">CECT 8670</strain>
    </source>
</reference>
<keyword evidence="4" id="KW-0808">Transferase</keyword>
<evidence type="ECO:0000256" key="4">
    <source>
        <dbReference type="ARBA" id="ARBA00022679"/>
    </source>
</evidence>
<dbReference type="InterPro" id="IPR050736">
    <property type="entry name" value="Sensor_HK_Regulatory"/>
</dbReference>
<dbReference type="PROSITE" id="PS50109">
    <property type="entry name" value="HIS_KIN"/>
    <property type="match status" value="1"/>
</dbReference>
<keyword evidence="7" id="KW-0812">Transmembrane</keyword>
<reference evidence="9 11" key="2">
    <citation type="submission" date="2017-02" db="EMBL/GenBank/DDBJ databases">
        <title>Trade-off between light-utilization and light-protection in marine flavobacteria.</title>
        <authorList>
            <person name="Kumagai Y."/>
            <person name="Yoshizawa S."/>
            <person name="Kogure K."/>
            <person name="Iwasaki W."/>
        </authorList>
    </citation>
    <scope>NUCLEOTIDE SEQUENCE [LARGE SCALE GENOMIC DNA]</scope>
    <source>
        <strain evidence="9 11">KCTC 23670</strain>
    </source>
</reference>
<keyword evidence="7" id="KW-1133">Transmembrane helix</keyword>
<evidence type="ECO:0000256" key="6">
    <source>
        <dbReference type="ARBA" id="ARBA00023012"/>
    </source>
</evidence>
<comment type="catalytic activity">
    <reaction evidence="1">
        <text>ATP + protein L-histidine = ADP + protein N-phospho-L-histidine.</text>
        <dbReference type="EC" id="2.7.13.3"/>
    </reaction>
</comment>
<evidence type="ECO:0000313" key="9">
    <source>
        <dbReference type="EMBL" id="AUC23679.1"/>
    </source>
</evidence>
<evidence type="ECO:0000256" key="1">
    <source>
        <dbReference type="ARBA" id="ARBA00000085"/>
    </source>
</evidence>
<dbReference type="Gene3D" id="3.30.565.10">
    <property type="entry name" value="Histidine kinase-like ATPase, C-terminal domain"/>
    <property type="match status" value="1"/>
</dbReference>
<keyword evidence="5 10" id="KW-0418">Kinase</keyword>